<sequence length="601" mass="63309">MSRLDNREATTWLDVQYGSGRDQVMALMDVDGSGVATYTGGVLELSSTAGVVTSDLPNWNSDPGAAFTVVVIQALRADTVDWGANYLVAELSCAAGPGTSGLLFGTRDSFISGPEPWASSFRSTKPVPVEPGWALHAFVRKPGGAAGEHYYGGALGGVTLREAFTTQIPFSIGPDRFTVGTSRCMASAKSRTQLGAVLVYNRALRVTDLKRIHEAYAPRFRWNSQGGRLLCTAGIDLAGTPVQDDTPAASAADCQAQCNNNTSCEFSVFKQTTGLCSMRTNALAGTVGTNGPDASATTCYSRPNFGNYYCVPQWDILGTNINVIQTMEKRACMALCDESDACQATVMTSIFADCAPRKDMFTGPHGSTSFRPDLGPNFESCIKARTYSRATECGKWSKGGPGETRLQVDCDGDGLLDTVLFDTTGARGVALTTKGCSTADADTGYPNALQFTCPAVFSWFCPKPPGDWCPSGLVLQLDCDGDGPKDLVCLLGNGTAPLVVRTGTGCQLNAADSFCPPLTANTSCPYPVGTLCSQGRILSVDCDGDGVKDWVCLGDSGQRGVVASRKNCNAANAVSGFPAAPDSVCPILFGYEPFRPPPPEV</sequence>
<dbReference type="InterPro" id="IPR003609">
    <property type="entry name" value="Pan_app"/>
</dbReference>
<accession>A0A835XQG5</accession>
<evidence type="ECO:0000313" key="2">
    <source>
        <dbReference type="EMBL" id="KAG2487103.1"/>
    </source>
</evidence>
<feature type="domain" description="Apple" evidence="1">
    <location>
        <begin position="231"/>
        <end position="299"/>
    </location>
</feature>
<keyword evidence="3" id="KW-1185">Reference proteome</keyword>
<gene>
    <name evidence="2" type="ORF">HYH03_014216</name>
</gene>
<dbReference type="SUPFAM" id="SSF69318">
    <property type="entry name" value="Integrin alpha N-terminal domain"/>
    <property type="match status" value="1"/>
</dbReference>
<dbReference type="Gene3D" id="3.50.4.10">
    <property type="entry name" value="Hepatocyte Growth Factor"/>
    <property type="match status" value="1"/>
</dbReference>
<dbReference type="InterPro" id="IPR028994">
    <property type="entry name" value="Integrin_alpha_N"/>
</dbReference>
<dbReference type="Proteomes" id="UP000612055">
    <property type="component" value="Unassembled WGS sequence"/>
</dbReference>
<comment type="caution">
    <text evidence="2">The sequence shown here is derived from an EMBL/GenBank/DDBJ whole genome shotgun (WGS) entry which is preliminary data.</text>
</comment>
<protein>
    <recommendedName>
        <fullName evidence="1">Apple domain-containing protein</fullName>
    </recommendedName>
</protein>
<reference evidence="2" key="1">
    <citation type="journal article" date="2020" name="bioRxiv">
        <title>Comparative genomics of Chlamydomonas.</title>
        <authorList>
            <person name="Craig R.J."/>
            <person name="Hasan A.R."/>
            <person name="Ness R.W."/>
            <person name="Keightley P.D."/>
        </authorList>
    </citation>
    <scope>NUCLEOTIDE SEQUENCE</scope>
    <source>
        <strain evidence="2">CCAP 11/70</strain>
    </source>
</reference>
<dbReference type="EMBL" id="JAEHOE010000101">
    <property type="protein sequence ID" value="KAG2487103.1"/>
    <property type="molecule type" value="Genomic_DNA"/>
</dbReference>
<proteinExistence type="predicted"/>
<dbReference type="OrthoDB" id="537063at2759"/>
<evidence type="ECO:0000313" key="3">
    <source>
        <dbReference type="Proteomes" id="UP000612055"/>
    </source>
</evidence>
<organism evidence="2 3">
    <name type="scientific">Edaphochlamys debaryana</name>
    <dbReference type="NCBI Taxonomy" id="47281"/>
    <lineage>
        <taxon>Eukaryota</taxon>
        <taxon>Viridiplantae</taxon>
        <taxon>Chlorophyta</taxon>
        <taxon>core chlorophytes</taxon>
        <taxon>Chlorophyceae</taxon>
        <taxon>CS clade</taxon>
        <taxon>Chlamydomonadales</taxon>
        <taxon>Chlamydomonadales incertae sedis</taxon>
        <taxon>Edaphochlamys</taxon>
    </lineage>
</organism>
<dbReference type="PROSITE" id="PS50948">
    <property type="entry name" value="PAN"/>
    <property type="match status" value="1"/>
</dbReference>
<name>A0A835XQG5_9CHLO</name>
<evidence type="ECO:0000259" key="1">
    <source>
        <dbReference type="PROSITE" id="PS50948"/>
    </source>
</evidence>
<dbReference type="AlphaFoldDB" id="A0A835XQG5"/>
<dbReference type="Pfam" id="PF00024">
    <property type="entry name" value="PAN_1"/>
    <property type="match status" value="1"/>
</dbReference>